<proteinExistence type="predicted"/>
<sequence length="141" mass="16547">MIKNAPYKFVEFEYIVLKSGENGRYTQTYNSKTQDYEYLDAQDSLVHKKVKLGKDDLLFLHRKAAELGFWDWPTNMVSDKTGKAPKYYLEYVYERKTKVIELDAAYNENPKLKDAAIQLIKTVEKTITESEARYRIGEKSK</sequence>
<organism evidence="1 2">
    <name type="scientific">Pseudopedobacter beijingensis</name>
    <dbReference type="NCBI Taxonomy" id="1207056"/>
    <lineage>
        <taxon>Bacteria</taxon>
        <taxon>Pseudomonadati</taxon>
        <taxon>Bacteroidota</taxon>
        <taxon>Sphingobacteriia</taxon>
        <taxon>Sphingobacteriales</taxon>
        <taxon>Sphingobacteriaceae</taxon>
        <taxon>Pseudopedobacter</taxon>
    </lineage>
</organism>
<reference evidence="2" key="1">
    <citation type="journal article" date="2019" name="Int. J. Syst. Evol. Microbiol.">
        <title>The Global Catalogue of Microorganisms (GCM) 10K type strain sequencing project: providing services to taxonomists for standard genome sequencing and annotation.</title>
        <authorList>
            <consortium name="The Broad Institute Genomics Platform"/>
            <consortium name="The Broad Institute Genome Sequencing Center for Infectious Disease"/>
            <person name="Wu L."/>
            <person name="Ma J."/>
        </authorList>
    </citation>
    <scope>NUCLEOTIDE SEQUENCE [LARGE SCALE GENOMIC DNA]</scope>
    <source>
        <strain evidence="2">CCUG 53762</strain>
    </source>
</reference>
<evidence type="ECO:0000313" key="1">
    <source>
        <dbReference type="EMBL" id="MFD1631955.1"/>
    </source>
</evidence>
<dbReference type="EMBL" id="JBHUDG010000051">
    <property type="protein sequence ID" value="MFD1631955.1"/>
    <property type="molecule type" value="Genomic_DNA"/>
</dbReference>
<gene>
    <name evidence="1" type="ORF">ACFSAH_18940</name>
</gene>
<keyword evidence="2" id="KW-1185">Reference proteome</keyword>
<dbReference type="Proteomes" id="UP001597118">
    <property type="component" value="Unassembled WGS sequence"/>
</dbReference>
<protein>
    <submittedName>
        <fullName evidence="1">Uncharacterized protein</fullName>
    </submittedName>
</protein>
<dbReference type="RefSeq" id="WP_379664277.1">
    <property type="nucleotide sequence ID" value="NZ_JBHUDG010000051.1"/>
</dbReference>
<evidence type="ECO:0000313" key="2">
    <source>
        <dbReference type="Proteomes" id="UP001597118"/>
    </source>
</evidence>
<name>A0ABW4IIJ9_9SPHI</name>
<accession>A0ABW4IIJ9</accession>
<comment type="caution">
    <text evidence="1">The sequence shown here is derived from an EMBL/GenBank/DDBJ whole genome shotgun (WGS) entry which is preliminary data.</text>
</comment>